<dbReference type="EMBL" id="JAIFZM010000005">
    <property type="protein sequence ID" value="MCG3418952.1"/>
    <property type="molecule type" value="Genomic_DNA"/>
</dbReference>
<comment type="caution">
    <text evidence="1">The sequence shown here is derived from an EMBL/GenBank/DDBJ whole genome shotgun (WGS) entry which is preliminary data.</text>
</comment>
<protein>
    <submittedName>
        <fullName evidence="1">Helix-turn-helix transcriptional regulator</fullName>
    </submittedName>
</protein>
<proteinExistence type="predicted"/>
<accession>A0AAW5B6Q7</accession>
<name>A0AAW5B6Q7_9BACI</name>
<sequence>MKINKHPIIQNIEALLHSKITAYKIQQETGINRSTIGRLKSGEIEIVKLSLENALKLSDLWHTHKKSEDLINE</sequence>
<keyword evidence="2" id="KW-1185">Reference proteome</keyword>
<reference evidence="1 2" key="1">
    <citation type="journal article" date="2022" name="Evol. Bioinform. Online">
        <title>Draft Genome Sequence of Oceanobacillus jordanicus Strain GSFE11, a Halotolerant Plant Growth-Promoting Bacterial Endophyte Isolated From the Jordan Valley.</title>
        <authorList>
            <person name="Alhindi T."/>
            <person name="Albdaiwi R."/>
        </authorList>
    </citation>
    <scope>NUCLEOTIDE SEQUENCE [LARGE SCALE GENOMIC DNA]</scope>
    <source>
        <strain evidence="1 2">GSFE11</strain>
    </source>
</reference>
<dbReference type="RefSeq" id="WP_238019099.1">
    <property type="nucleotide sequence ID" value="NZ_JAIFZM010000005.1"/>
</dbReference>
<organism evidence="1 2">
    <name type="scientific">Oceanobacillus jordanicus</name>
    <dbReference type="NCBI Taxonomy" id="2867266"/>
    <lineage>
        <taxon>Bacteria</taxon>
        <taxon>Bacillati</taxon>
        <taxon>Bacillota</taxon>
        <taxon>Bacilli</taxon>
        <taxon>Bacillales</taxon>
        <taxon>Bacillaceae</taxon>
        <taxon>Oceanobacillus</taxon>
    </lineage>
</organism>
<dbReference type="AlphaFoldDB" id="A0AAW5B6Q7"/>
<gene>
    <name evidence="1" type="ORF">K3T81_07310</name>
</gene>
<evidence type="ECO:0000313" key="1">
    <source>
        <dbReference type="EMBL" id="MCG3418952.1"/>
    </source>
</evidence>
<evidence type="ECO:0000313" key="2">
    <source>
        <dbReference type="Proteomes" id="UP001199631"/>
    </source>
</evidence>
<dbReference type="Proteomes" id="UP001199631">
    <property type="component" value="Unassembled WGS sequence"/>
</dbReference>